<organism evidence="1">
    <name type="scientific">Anguilla anguilla</name>
    <name type="common">European freshwater eel</name>
    <name type="synonym">Muraena anguilla</name>
    <dbReference type="NCBI Taxonomy" id="7936"/>
    <lineage>
        <taxon>Eukaryota</taxon>
        <taxon>Metazoa</taxon>
        <taxon>Chordata</taxon>
        <taxon>Craniata</taxon>
        <taxon>Vertebrata</taxon>
        <taxon>Euteleostomi</taxon>
        <taxon>Actinopterygii</taxon>
        <taxon>Neopterygii</taxon>
        <taxon>Teleostei</taxon>
        <taxon>Anguilliformes</taxon>
        <taxon>Anguillidae</taxon>
        <taxon>Anguilla</taxon>
    </lineage>
</organism>
<reference evidence="1" key="1">
    <citation type="submission" date="2014-11" db="EMBL/GenBank/DDBJ databases">
        <authorList>
            <person name="Amaro Gonzalez C."/>
        </authorList>
    </citation>
    <scope>NUCLEOTIDE SEQUENCE</scope>
</reference>
<protein>
    <submittedName>
        <fullName evidence="1">Uncharacterized protein</fullName>
    </submittedName>
</protein>
<name>A0A0E9SGL8_ANGAN</name>
<sequence length="30" mass="3318">MSHTRLISVVWKQLPCGGGEVPMQADSFRS</sequence>
<accession>A0A0E9SGL8</accession>
<proteinExistence type="predicted"/>
<evidence type="ECO:0000313" key="1">
    <source>
        <dbReference type="EMBL" id="JAH40382.1"/>
    </source>
</evidence>
<reference evidence="1" key="2">
    <citation type="journal article" date="2015" name="Fish Shellfish Immunol.">
        <title>Early steps in the European eel (Anguilla anguilla)-Vibrio vulnificus interaction in the gills: Role of the RtxA13 toxin.</title>
        <authorList>
            <person name="Callol A."/>
            <person name="Pajuelo D."/>
            <person name="Ebbesson L."/>
            <person name="Teles M."/>
            <person name="MacKenzie S."/>
            <person name="Amaro C."/>
        </authorList>
    </citation>
    <scope>NUCLEOTIDE SEQUENCE</scope>
</reference>
<dbReference type="EMBL" id="GBXM01068195">
    <property type="protein sequence ID" value="JAH40382.1"/>
    <property type="molecule type" value="Transcribed_RNA"/>
</dbReference>
<dbReference type="AlphaFoldDB" id="A0A0E9SGL8"/>